<evidence type="ECO:0000256" key="3">
    <source>
        <dbReference type="ARBA" id="ARBA00022679"/>
    </source>
</evidence>
<evidence type="ECO:0000256" key="10">
    <source>
        <dbReference type="ARBA" id="ARBA00023136"/>
    </source>
</evidence>
<dbReference type="Gene3D" id="1.20.120.620">
    <property type="entry name" value="Backbone structure of the membrane domain of e. Coli histidine kinase receptor kdpd"/>
    <property type="match status" value="1"/>
</dbReference>
<evidence type="ECO:0000256" key="2">
    <source>
        <dbReference type="ARBA" id="ARBA00022553"/>
    </source>
</evidence>
<proteinExistence type="predicted"/>
<dbReference type="InterPro" id="IPR025201">
    <property type="entry name" value="KdpD_TM"/>
</dbReference>
<keyword evidence="6" id="KW-0418">Kinase</keyword>
<keyword evidence="4 11" id="KW-0812">Transmembrane</keyword>
<evidence type="ECO:0000256" key="5">
    <source>
        <dbReference type="ARBA" id="ARBA00022741"/>
    </source>
</evidence>
<keyword evidence="7" id="KW-0067">ATP-binding</keyword>
<keyword evidence="3" id="KW-0808">Transferase</keyword>
<evidence type="ECO:0000313" key="14">
    <source>
        <dbReference type="Proteomes" id="UP001058098"/>
    </source>
</evidence>
<evidence type="ECO:0000256" key="6">
    <source>
        <dbReference type="ARBA" id="ARBA00022777"/>
    </source>
</evidence>
<accession>A0ABY5R6F9</accession>
<keyword evidence="5" id="KW-0547">Nucleotide-binding</keyword>
<dbReference type="PANTHER" id="PTHR45569">
    <property type="entry name" value="SENSOR PROTEIN KDPD"/>
    <property type="match status" value="1"/>
</dbReference>
<reference evidence="13" key="1">
    <citation type="submission" date="2020-09" db="EMBL/GenBank/DDBJ databases">
        <title>Rhizobia associated with sainfoin plants.</title>
        <authorList>
            <person name="Asharfi S."/>
            <person name="Kuzmanovic N."/>
            <person name="Bunk B."/>
            <person name="Sproeer C."/>
            <person name="Becker M."/>
            <person name="Thuenen T."/>
        </authorList>
    </citation>
    <scope>NUCLEOTIDE SEQUENCE</scope>
    <source>
        <strain evidence="13">OM4</strain>
    </source>
</reference>
<evidence type="ECO:0000256" key="1">
    <source>
        <dbReference type="ARBA" id="ARBA00004141"/>
    </source>
</evidence>
<comment type="subcellular location">
    <subcellularLocation>
        <location evidence="1">Membrane</location>
        <topology evidence="1">Multi-pass membrane protein</topology>
    </subcellularLocation>
</comment>
<dbReference type="RefSeq" id="WP_258123304.1">
    <property type="nucleotide sequence ID" value="NZ_CP062229.1"/>
</dbReference>
<dbReference type="EMBL" id="CP062229">
    <property type="protein sequence ID" value="UVC18414.1"/>
    <property type="molecule type" value="Genomic_DNA"/>
</dbReference>
<sequence length="285" mass="30103">MAAVNPKLRRDIKLLPDADPLLDLALSEAPAAVRYLASFVMTAIAAALAVGIHSQVMIPNLSLVFVVPVIIAAVGLGLGPSLCSAILGALAYNFFLTEPRYTLIVDDPANVWAIGLLFVVGLIVSGVAFTSRRRATEAALLKRQATLLQGYSRDAAGIDNAKAIVSITCQTLAALFQVPVVVILVLDGKVVSVEKVGDVEPQEAEFEAARSSLATGLVVSAGVHPALASRFDFWPVTTTAGGPRAAIGLAFDPVDRPPEPSMLVDIVGRFLALALDRQYFRHARL</sequence>
<keyword evidence="2" id="KW-0597">Phosphoprotein</keyword>
<evidence type="ECO:0000313" key="13">
    <source>
        <dbReference type="EMBL" id="UVC18414.1"/>
    </source>
</evidence>
<feature type="transmembrane region" description="Helical" evidence="11">
    <location>
        <begin position="63"/>
        <end position="91"/>
    </location>
</feature>
<protein>
    <submittedName>
        <fullName evidence="13">DUF4118 domain-containing protein</fullName>
    </submittedName>
</protein>
<evidence type="ECO:0000256" key="8">
    <source>
        <dbReference type="ARBA" id="ARBA00022989"/>
    </source>
</evidence>
<evidence type="ECO:0000256" key="9">
    <source>
        <dbReference type="ARBA" id="ARBA00023012"/>
    </source>
</evidence>
<feature type="transmembrane region" description="Helical" evidence="11">
    <location>
        <begin position="32"/>
        <end position="51"/>
    </location>
</feature>
<evidence type="ECO:0000256" key="11">
    <source>
        <dbReference type="SAM" id="Phobius"/>
    </source>
</evidence>
<evidence type="ECO:0000259" key="12">
    <source>
        <dbReference type="Pfam" id="PF13493"/>
    </source>
</evidence>
<keyword evidence="10 11" id="KW-0472">Membrane</keyword>
<dbReference type="Pfam" id="PF13493">
    <property type="entry name" value="DUF4118"/>
    <property type="match status" value="1"/>
</dbReference>
<keyword evidence="9" id="KW-0902">Two-component regulatory system</keyword>
<dbReference type="InterPro" id="IPR038318">
    <property type="entry name" value="KdpD_sf"/>
</dbReference>
<evidence type="ECO:0000256" key="7">
    <source>
        <dbReference type="ARBA" id="ARBA00022840"/>
    </source>
</evidence>
<keyword evidence="8 11" id="KW-1133">Transmembrane helix</keyword>
<keyword evidence="14" id="KW-1185">Reference proteome</keyword>
<feature type="transmembrane region" description="Helical" evidence="11">
    <location>
        <begin position="111"/>
        <end position="130"/>
    </location>
</feature>
<organism evidence="13 14">
    <name type="scientific">Mesorhizobium onobrychidis</name>
    <dbReference type="NCBI Taxonomy" id="2775404"/>
    <lineage>
        <taxon>Bacteria</taxon>
        <taxon>Pseudomonadati</taxon>
        <taxon>Pseudomonadota</taxon>
        <taxon>Alphaproteobacteria</taxon>
        <taxon>Hyphomicrobiales</taxon>
        <taxon>Phyllobacteriaceae</taxon>
        <taxon>Mesorhizobium</taxon>
    </lineage>
</organism>
<dbReference type="InterPro" id="IPR052023">
    <property type="entry name" value="Histidine_kinase_KdpD"/>
</dbReference>
<dbReference type="PANTHER" id="PTHR45569:SF1">
    <property type="entry name" value="SENSOR PROTEIN KDPD"/>
    <property type="match status" value="1"/>
</dbReference>
<evidence type="ECO:0000256" key="4">
    <source>
        <dbReference type="ARBA" id="ARBA00022692"/>
    </source>
</evidence>
<gene>
    <name evidence="13" type="ORF">IHQ72_15870</name>
</gene>
<name>A0ABY5R6F9_9HYPH</name>
<dbReference type="Proteomes" id="UP001058098">
    <property type="component" value="Chromosome"/>
</dbReference>
<feature type="domain" description="Sensor protein KdpD transmembrane" evidence="12">
    <location>
        <begin position="35"/>
        <end position="139"/>
    </location>
</feature>